<organism evidence="2 3">
    <name type="scientific">Sphingobacterium hungaricum</name>
    <dbReference type="NCBI Taxonomy" id="2082723"/>
    <lineage>
        <taxon>Bacteria</taxon>
        <taxon>Pseudomonadati</taxon>
        <taxon>Bacteroidota</taxon>
        <taxon>Sphingobacteriia</taxon>
        <taxon>Sphingobacteriales</taxon>
        <taxon>Sphingobacteriaceae</taxon>
        <taxon>Sphingobacterium</taxon>
    </lineage>
</organism>
<gene>
    <name evidence="2" type="primary">tsaB</name>
    <name evidence="2" type="ORF">C4F49_17460</name>
</gene>
<proteinExistence type="predicted"/>
<dbReference type="Pfam" id="PF00814">
    <property type="entry name" value="TsaD"/>
    <property type="match status" value="1"/>
</dbReference>
<evidence type="ECO:0000259" key="1">
    <source>
        <dbReference type="Pfam" id="PF00814"/>
    </source>
</evidence>
<keyword evidence="3" id="KW-1185">Reference proteome</keyword>
<name>A0A928UYP4_9SPHI</name>
<dbReference type="GO" id="GO:0002949">
    <property type="term" value="P:tRNA threonylcarbamoyladenosine modification"/>
    <property type="evidence" value="ECO:0007669"/>
    <property type="project" value="InterPro"/>
</dbReference>
<dbReference type="Proteomes" id="UP000616201">
    <property type="component" value="Unassembled WGS sequence"/>
</dbReference>
<dbReference type="SUPFAM" id="SSF53067">
    <property type="entry name" value="Actin-like ATPase domain"/>
    <property type="match status" value="2"/>
</dbReference>
<dbReference type="GO" id="GO:0005829">
    <property type="term" value="C:cytosol"/>
    <property type="evidence" value="ECO:0007669"/>
    <property type="project" value="TreeGrafter"/>
</dbReference>
<dbReference type="EMBL" id="PRDK01000010">
    <property type="protein sequence ID" value="MBE8715463.1"/>
    <property type="molecule type" value="Genomic_DNA"/>
</dbReference>
<dbReference type="RefSeq" id="WP_196935053.1">
    <property type="nucleotide sequence ID" value="NZ_MU158698.1"/>
</dbReference>
<dbReference type="InterPro" id="IPR000905">
    <property type="entry name" value="Gcp-like_dom"/>
</dbReference>
<dbReference type="Gene3D" id="3.30.420.40">
    <property type="match status" value="2"/>
</dbReference>
<dbReference type="PANTHER" id="PTHR11735">
    <property type="entry name" value="TRNA N6-ADENOSINE THREONYLCARBAMOYLTRANSFERASE"/>
    <property type="match status" value="1"/>
</dbReference>
<protein>
    <submittedName>
        <fullName evidence="2">tRNA (Adenosine(37)-N6)-threonylcarbamoyltransferase complex dimerization subunit type 1 TsaB</fullName>
    </submittedName>
</protein>
<feature type="domain" description="Gcp-like" evidence="1">
    <location>
        <begin position="37"/>
        <end position="152"/>
    </location>
</feature>
<evidence type="ECO:0000313" key="3">
    <source>
        <dbReference type="Proteomes" id="UP000616201"/>
    </source>
</evidence>
<sequence length="233" mass="26123">MDKYILIIETATPVCSVALSKNHTVLDYIDSAEPNMHANQLTLYVEDLLSRNNLVASELHAVAVSLGPGSYTGLRIGVSTAKGLCYALDIPVIGIHTLDAMADWFANYHSQSENTVLVPMIDARRMEVYCAFYKNDGKQISETQAKIIDSLSFEEFVSEGKQMLLFGSGADKFSDLFSENPSIEIFPEFKNSARFLATKAYQKFVNQEFEDMAYFEPFYLKEFVTTVSKKSLL</sequence>
<dbReference type="InterPro" id="IPR022496">
    <property type="entry name" value="T6A_TsaB"/>
</dbReference>
<dbReference type="CDD" id="cd24032">
    <property type="entry name" value="ASKHA_NBD_TsaB"/>
    <property type="match status" value="1"/>
</dbReference>
<dbReference type="NCBIfam" id="TIGR03725">
    <property type="entry name" value="T6A_YeaZ"/>
    <property type="match status" value="1"/>
</dbReference>
<reference evidence="2" key="1">
    <citation type="submission" date="2018-02" db="EMBL/GenBank/DDBJ databases">
        <authorList>
            <person name="Vasarhelyi B.M."/>
            <person name="Deshmukh S."/>
            <person name="Balint B."/>
            <person name="Kukolya J."/>
        </authorList>
    </citation>
    <scope>NUCLEOTIDE SEQUENCE</scope>
    <source>
        <strain evidence="2">KB22</strain>
    </source>
</reference>
<dbReference type="InterPro" id="IPR043129">
    <property type="entry name" value="ATPase_NBD"/>
</dbReference>
<dbReference type="PANTHER" id="PTHR11735:SF11">
    <property type="entry name" value="TRNA THREONYLCARBAMOYLADENOSINE BIOSYNTHESIS PROTEIN TSAB"/>
    <property type="match status" value="1"/>
</dbReference>
<dbReference type="AlphaFoldDB" id="A0A928UYP4"/>
<evidence type="ECO:0000313" key="2">
    <source>
        <dbReference type="EMBL" id="MBE8715463.1"/>
    </source>
</evidence>
<accession>A0A928UYP4</accession>
<comment type="caution">
    <text evidence="2">The sequence shown here is derived from an EMBL/GenBank/DDBJ whole genome shotgun (WGS) entry which is preliminary data.</text>
</comment>